<reference evidence="11" key="1">
    <citation type="journal article" date="2014" name="Int. J. Syst. Evol. Microbiol.">
        <title>Complete genome sequence of Corynebacterium casei LMG S-19264T (=DSM 44701T), isolated from a smear-ripened cheese.</title>
        <authorList>
            <consortium name="US DOE Joint Genome Institute (JGI-PGF)"/>
            <person name="Walter F."/>
            <person name="Albersmeier A."/>
            <person name="Kalinowski J."/>
            <person name="Ruckert C."/>
        </authorList>
    </citation>
    <scope>NUCLEOTIDE SEQUENCE</scope>
    <source>
        <strain evidence="11">CGMCC 4.7430</strain>
    </source>
</reference>
<keyword evidence="5" id="KW-0547">Nucleotide-binding</keyword>
<dbReference type="PANTHER" id="PTHR40765:SF2">
    <property type="entry name" value="ESX-2 SECRETION SYSTEM ATPASE ECCB2"/>
    <property type="match status" value="1"/>
</dbReference>
<comment type="caution">
    <text evidence="11">The sequence shown here is derived from an EMBL/GenBank/DDBJ whole genome shotgun (WGS) entry which is preliminary data.</text>
</comment>
<evidence type="ECO:0000256" key="6">
    <source>
        <dbReference type="ARBA" id="ARBA00022801"/>
    </source>
</evidence>
<evidence type="ECO:0000256" key="4">
    <source>
        <dbReference type="ARBA" id="ARBA00022692"/>
    </source>
</evidence>
<dbReference type="Pfam" id="PF05108">
    <property type="entry name" value="T7SS_ESX1_EccB"/>
    <property type="match status" value="1"/>
</dbReference>
<dbReference type="GO" id="GO:0005524">
    <property type="term" value="F:ATP binding"/>
    <property type="evidence" value="ECO:0007669"/>
    <property type="project" value="UniProtKB-KW"/>
</dbReference>
<dbReference type="GO" id="GO:0005576">
    <property type="term" value="C:extracellular region"/>
    <property type="evidence" value="ECO:0007669"/>
    <property type="project" value="TreeGrafter"/>
</dbReference>
<reference evidence="11" key="2">
    <citation type="submission" date="2020-09" db="EMBL/GenBank/DDBJ databases">
        <authorList>
            <person name="Sun Q."/>
            <person name="Zhou Y."/>
        </authorList>
    </citation>
    <scope>NUCLEOTIDE SEQUENCE</scope>
    <source>
        <strain evidence="11">CGMCC 4.7430</strain>
    </source>
</reference>
<sequence>MQTNKDLYQAHRLMQQRLGMALLQGEPDVPESPMRRQNVATFGGVLVGILVLAVFGIWGLVSPGNATKLTEPGQLLVEEESGATYVYSAKQRRLLPVANYVSARLVLDAGEVRTRNVSAASLTEFARGPVIGIEGAPDSLPEREKLVKKPWSVCVHDGPDKLGESKSYTSLVAGTDVGGKPIGMNAMVVTDGRQNWMIWADRRMRMDANGVRALNAQPRKVPSAWLNALPAGRDFRGPRVVGLGRKVRAGGKVTAAVGQIFTVPAVPGTPARWYVLLTDGLAPISPVQARLLLEDPNSKKAYGSRPALPITIDAASANASPSKQNMLDRSLPTAMPTMMDPPGSAPLCLTYPNTQTGSVVAKVTVGGNGFTMPTPTSTGNQDRFDQVLLPPGGAVIAGLLPGEGQLSAVTTSLSLISEQGVRYPVPSADVLTKLGYDAADVTPVPASILRLIPQGPTLDPAAALTPMNVLSG</sequence>
<feature type="transmembrane region" description="Helical" evidence="10">
    <location>
        <begin position="39"/>
        <end position="61"/>
    </location>
</feature>
<organism evidence="11 12">
    <name type="scientific">Nonomuraea glycinis</name>
    <dbReference type="NCBI Taxonomy" id="2047744"/>
    <lineage>
        <taxon>Bacteria</taxon>
        <taxon>Bacillati</taxon>
        <taxon>Actinomycetota</taxon>
        <taxon>Actinomycetes</taxon>
        <taxon>Streptosporangiales</taxon>
        <taxon>Streptosporangiaceae</taxon>
        <taxon>Nonomuraea</taxon>
    </lineage>
</organism>
<dbReference type="EMBL" id="BMNK01000024">
    <property type="protein sequence ID" value="GGP17457.1"/>
    <property type="molecule type" value="Genomic_DNA"/>
</dbReference>
<dbReference type="InterPro" id="IPR042485">
    <property type="entry name" value="T7SS_EccB_R3"/>
</dbReference>
<dbReference type="NCBIfam" id="TIGR03919">
    <property type="entry name" value="T7SS_EccB"/>
    <property type="match status" value="1"/>
</dbReference>
<comment type="similarity">
    <text evidence="2">Belongs to the EccB family.</text>
</comment>
<keyword evidence="7" id="KW-0067">ATP-binding</keyword>
<evidence type="ECO:0000256" key="10">
    <source>
        <dbReference type="SAM" id="Phobius"/>
    </source>
</evidence>
<evidence type="ECO:0000256" key="9">
    <source>
        <dbReference type="ARBA" id="ARBA00023136"/>
    </source>
</evidence>
<evidence type="ECO:0000256" key="5">
    <source>
        <dbReference type="ARBA" id="ARBA00022741"/>
    </source>
</evidence>
<name>A0A918E9V2_9ACTN</name>
<dbReference type="GO" id="GO:0016787">
    <property type="term" value="F:hydrolase activity"/>
    <property type="evidence" value="ECO:0007669"/>
    <property type="project" value="UniProtKB-KW"/>
</dbReference>
<dbReference type="GO" id="GO:0005886">
    <property type="term" value="C:plasma membrane"/>
    <property type="evidence" value="ECO:0007669"/>
    <property type="project" value="UniProtKB-SubCell"/>
</dbReference>
<keyword evidence="4 10" id="KW-0812">Transmembrane</keyword>
<evidence type="ECO:0000256" key="7">
    <source>
        <dbReference type="ARBA" id="ARBA00022840"/>
    </source>
</evidence>
<comment type="subcellular location">
    <subcellularLocation>
        <location evidence="1">Cell membrane</location>
        <topology evidence="1">Single-pass membrane protein</topology>
    </subcellularLocation>
</comment>
<evidence type="ECO:0000256" key="8">
    <source>
        <dbReference type="ARBA" id="ARBA00022989"/>
    </source>
</evidence>
<evidence type="ECO:0000256" key="3">
    <source>
        <dbReference type="ARBA" id="ARBA00022475"/>
    </source>
</evidence>
<keyword evidence="8 10" id="KW-1133">Transmembrane helix</keyword>
<evidence type="ECO:0000313" key="11">
    <source>
        <dbReference type="EMBL" id="GGP17457.1"/>
    </source>
</evidence>
<evidence type="ECO:0000313" key="12">
    <source>
        <dbReference type="Proteomes" id="UP000660745"/>
    </source>
</evidence>
<dbReference type="RefSeq" id="WP_189144527.1">
    <property type="nucleotide sequence ID" value="NZ_BMNK01000024.1"/>
</dbReference>
<evidence type="ECO:0000256" key="2">
    <source>
        <dbReference type="ARBA" id="ARBA00008149"/>
    </source>
</evidence>
<dbReference type="PANTHER" id="PTHR40765">
    <property type="entry name" value="ESX-2 SECRETION SYSTEM ATPASE ECCB2"/>
    <property type="match status" value="1"/>
</dbReference>
<accession>A0A918E9V2</accession>
<dbReference type="AlphaFoldDB" id="A0A918E9V2"/>
<keyword evidence="6" id="KW-0378">Hydrolase</keyword>
<protein>
    <submittedName>
        <fullName evidence="11">Type VII secretion protein EccB</fullName>
    </submittedName>
</protein>
<keyword evidence="12" id="KW-1185">Reference proteome</keyword>
<dbReference type="Gene3D" id="3.30.2390.20">
    <property type="entry name" value="Type VII secretion system EccB, repeat 1 domain"/>
    <property type="match status" value="1"/>
</dbReference>
<dbReference type="Proteomes" id="UP000660745">
    <property type="component" value="Unassembled WGS sequence"/>
</dbReference>
<gene>
    <name evidence="11" type="ORF">GCM10012278_85800</name>
</gene>
<dbReference type="InterPro" id="IPR007795">
    <property type="entry name" value="T7SS_EccB"/>
</dbReference>
<dbReference type="InterPro" id="IPR044857">
    <property type="entry name" value="T7SS_EccB_R1"/>
</dbReference>
<keyword evidence="3" id="KW-1003">Cell membrane</keyword>
<dbReference type="Gene3D" id="2.40.50.910">
    <property type="entry name" value="Type VII secretion system EccB, repeat 3 domain"/>
    <property type="match status" value="1"/>
</dbReference>
<evidence type="ECO:0000256" key="1">
    <source>
        <dbReference type="ARBA" id="ARBA00004162"/>
    </source>
</evidence>
<keyword evidence="9 10" id="KW-0472">Membrane</keyword>
<proteinExistence type="inferred from homology"/>